<dbReference type="CDD" id="cd00303">
    <property type="entry name" value="retropepsin_like"/>
    <property type="match status" value="1"/>
</dbReference>
<dbReference type="Proteomes" id="UP000075884">
    <property type="component" value="Unassembled WGS sequence"/>
</dbReference>
<reference evidence="2" key="1">
    <citation type="submission" date="2013-03" db="EMBL/GenBank/DDBJ databases">
        <title>The Genome Sequence of Anopheles dirus WRAIR2.</title>
        <authorList>
            <consortium name="The Broad Institute Genomics Platform"/>
            <person name="Neafsey D.E."/>
            <person name="Walton C."/>
            <person name="Walker B."/>
            <person name="Young S.K."/>
            <person name="Zeng Q."/>
            <person name="Gargeya S."/>
            <person name="Fitzgerald M."/>
            <person name="Haas B."/>
            <person name="Abouelleil A."/>
            <person name="Allen A.W."/>
            <person name="Alvarado L."/>
            <person name="Arachchi H.M."/>
            <person name="Berlin A.M."/>
            <person name="Chapman S.B."/>
            <person name="Gainer-Dewar J."/>
            <person name="Goldberg J."/>
            <person name="Griggs A."/>
            <person name="Gujja S."/>
            <person name="Hansen M."/>
            <person name="Howarth C."/>
            <person name="Imamovic A."/>
            <person name="Ireland A."/>
            <person name="Larimer J."/>
            <person name="McCowan C."/>
            <person name="Murphy C."/>
            <person name="Pearson M."/>
            <person name="Poon T.W."/>
            <person name="Priest M."/>
            <person name="Roberts A."/>
            <person name="Saif S."/>
            <person name="Shea T."/>
            <person name="Sisk P."/>
            <person name="Sykes S."/>
            <person name="Wortman J."/>
            <person name="Nusbaum C."/>
            <person name="Birren B."/>
        </authorList>
    </citation>
    <scope>NUCLEOTIDE SEQUENCE [LARGE SCALE GENOMIC DNA]</scope>
    <source>
        <strain evidence="2">WRAIR2</strain>
    </source>
</reference>
<reference evidence="1" key="2">
    <citation type="submission" date="2020-05" db="UniProtKB">
        <authorList>
            <consortium name="EnsemblMetazoa"/>
        </authorList>
    </citation>
    <scope>IDENTIFICATION</scope>
    <source>
        <strain evidence="1">WRAIR2</strain>
    </source>
</reference>
<dbReference type="SUPFAM" id="SSF56672">
    <property type="entry name" value="DNA/RNA polymerases"/>
    <property type="match status" value="1"/>
</dbReference>
<dbReference type="InterPro" id="IPR021109">
    <property type="entry name" value="Peptidase_aspartic_dom_sf"/>
</dbReference>
<name>A0A182NVM4_9DIPT</name>
<protein>
    <submittedName>
        <fullName evidence="1">DUF1758 domain-containing protein</fullName>
    </submittedName>
</protein>
<dbReference type="InterPro" id="IPR008042">
    <property type="entry name" value="Retrotrans_Pao"/>
</dbReference>
<dbReference type="PANTHER" id="PTHR47331:SF5">
    <property type="entry name" value="RIBONUCLEASE H"/>
    <property type="match status" value="1"/>
</dbReference>
<keyword evidence="2" id="KW-1185">Reference proteome</keyword>
<accession>A0A182NVM4</accession>
<dbReference type="Pfam" id="PF05380">
    <property type="entry name" value="Peptidase_A17"/>
    <property type="match status" value="1"/>
</dbReference>
<dbReference type="Gene3D" id="2.40.70.10">
    <property type="entry name" value="Acid Proteases"/>
    <property type="match status" value="1"/>
</dbReference>
<evidence type="ECO:0000313" key="1">
    <source>
        <dbReference type="EnsemblMetazoa" id="ADIR011725-PA"/>
    </source>
</evidence>
<dbReference type="CDD" id="cd01644">
    <property type="entry name" value="RT_pepA17"/>
    <property type="match status" value="1"/>
</dbReference>
<organism evidence="1 2">
    <name type="scientific">Anopheles dirus</name>
    <dbReference type="NCBI Taxonomy" id="7168"/>
    <lineage>
        <taxon>Eukaryota</taxon>
        <taxon>Metazoa</taxon>
        <taxon>Ecdysozoa</taxon>
        <taxon>Arthropoda</taxon>
        <taxon>Hexapoda</taxon>
        <taxon>Insecta</taxon>
        <taxon>Pterygota</taxon>
        <taxon>Neoptera</taxon>
        <taxon>Endopterygota</taxon>
        <taxon>Diptera</taxon>
        <taxon>Nematocera</taxon>
        <taxon>Culicoidea</taxon>
        <taxon>Culicidae</taxon>
        <taxon>Anophelinae</taxon>
        <taxon>Anopheles</taxon>
    </lineage>
</organism>
<sequence>MIAASFEARFEASLEVMDDVQWEEEEKAYQAFSQRRFELSIMLKRRAAALSVAMPTQPRPPGVNNSTSNIRLPEIPLPKFDGTLESWPAFRDAFVSMIEGHHGLSEVDKLTYLKRVVSKEAAQVIETVDNTAANYSVAWELLKERYENEKVFVRRYLDELFSLPHVKRESFEALTILLDGFERTLKMVEKIDVSTKGWSILLAHILCNKLDGNTLKLWESRHRSTEVAEYKELSQFLREHCKVLQALPHIKANSSDSSKPLWRHACATVSVSVKRCVFFKQENHSPFKCHKFRKMAVIQRYEIVKEKRLCINCLAVDHMVKECPASVCRVCKLKHHTMLHRSASEPRQMSNVVDTTTTAASMQSNEADNVVEEFEPVNAVMVAPAEVQRTAVTTSVVLLPTALVTVVAATGNRMVARALLDGGAQVNLITERLVQRLQAPKQREHQPIGGVGKANQASSSSVNVVLNSRCSNFDYSLRYYVLPEIMWNLPQANVERNKLKLPNNIILADPTCGEIGPIDMLLGREVFNDLLQDGIIRISSDEIKVTLQQTRLGWIVSGTAPIEHTSQIRAVNLACCRLDEQLSKFWEIEACHVKSKLSPLESHCEALFESSTTREKDGRFTVLLPKDPAKLQQLGSSFDIAKRRLDSLSRRLNANPAQKRQYQQFLDEYLQMGHMEEKRSSSKDCGQVYYMPHHCIVRPDSLTTKLRVVFDASCSTDSGDSLNDALIVGPVVQDDLVSITLRFRLPKYALIADIEKMYRQIWVQKSERPLQRILWKNDSDGDIKIFQLNTVTYGTSSAPYLATKCLKMLAQQGKATYPVASKVLANDFYMDDMITGVETIAEGKILAGILESLDALLKSAGFLLRKWASNATEILEVLPPSAQEQNVVLCLDSNDCTTALGLKWTPATDQLGFSVPNWNETMPITKRKVLSESARLYDPIGLIGPVVVLAKCFMQELWSKKISWDEPLPDELQNRWNQFKENLAKVGEITVPRRVITDKAIRIEVHWFSDASLKAYGACIYLRSIGADGSSKADLLCVVV</sequence>
<evidence type="ECO:0000313" key="2">
    <source>
        <dbReference type="Proteomes" id="UP000075884"/>
    </source>
</evidence>
<dbReference type="GO" id="GO:0071897">
    <property type="term" value="P:DNA biosynthetic process"/>
    <property type="evidence" value="ECO:0007669"/>
    <property type="project" value="UniProtKB-ARBA"/>
</dbReference>
<dbReference type="PANTHER" id="PTHR47331">
    <property type="entry name" value="PHD-TYPE DOMAIN-CONTAINING PROTEIN"/>
    <property type="match status" value="1"/>
</dbReference>
<proteinExistence type="predicted"/>
<dbReference type="InterPro" id="IPR043502">
    <property type="entry name" value="DNA/RNA_pol_sf"/>
</dbReference>
<dbReference type="Pfam" id="PF03564">
    <property type="entry name" value="DUF1759"/>
    <property type="match status" value="1"/>
</dbReference>
<dbReference type="EnsemblMetazoa" id="ADIR011725-RA">
    <property type="protein sequence ID" value="ADIR011725-PA"/>
    <property type="gene ID" value="ADIR011725"/>
</dbReference>
<dbReference type="InterPro" id="IPR005312">
    <property type="entry name" value="DUF1759"/>
</dbReference>
<dbReference type="AlphaFoldDB" id="A0A182NVM4"/>
<dbReference type="STRING" id="7168.A0A182NVM4"/>
<dbReference type="VEuPathDB" id="VectorBase:ADIR011725"/>